<dbReference type="Proteomes" id="UP001161247">
    <property type="component" value="Chromosome 2"/>
</dbReference>
<protein>
    <submittedName>
        <fullName evidence="1">OLC1v1028351C1</fullName>
    </submittedName>
</protein>
<sequence>MDLGAEAVTRKKGLLPMRMKAPTKRWMEANEVVGRGRIFSINYPPSATQEVNTRLEEARKTDSEVGKGFGESPNGVVRDRDIAVPCLISFELKLSVALSTAPSSLSPNSVTTKSLTDRISLWKSEKDTHDIQVTESLLVFLRYAVLGLRCFHECQLIHQGVALENVLIVEDGGEELHPMLSGKGIYRKVKV</sequence>
<evidence type="ECO:0000313" key="2">
    <source>
        <dbReference type="Proteomes" id="UP001161247"/>
    </source>
</evidence>
<organism evidence="1 2">
    <name type="scientific">Oldenlandia corymbosa var. corymbosa</name>
    <dbReference type="NCBI Taxonomy" id="529605"/>
    <lineage>
        <taxon>Eukaryota</taxon>
        <taxon>Viridiplantae</taxon>
        <taxon>Streptophyta</taxon>
        <taxon>Embryophyta</taxon>
        <taxon>Tracheophyta</taxon>
        <taxon>Spermatophyta</taxon>
        <taxon>Magnoliopsida</taxon>
        <taxon>eudicotyledons</taxon>
        <taxon>Gunneridae</taxon>
        <taxon>Pentapetalae</taxon>
        <taxon>asterids</taxon>
        <taxon>lamiids</taxon>
        <taxon>Gentianales</taxon>
        <taxon>Rubiaceae</taxon>
        <taxon>Rubioideae</taxon>
        <taxon>Spermacoceae</taxon>
        <taxon>Hedyotis-Oldenlandia complex</taxon>
        <taxon>Oldenlandia</taxon>
    </lineage>
</organism>
<reference evidence="1" key="1">
    <citation type="submission" date="2023-03" db="EMBL/GenBank/DDBJ databases">
        <authorList>
            <person name="Julca I."/>
        </authorList>
    </citation>
    <scope>NUCLEOTIDE SEQUENCE</scope>
</reference>
<dbReference type="EMBL" id="OX459119">
    <property type="protein sequence ID" value="CAI9092965.1"/>
    <property type="molecule type" value="Genomic_DNA"/>
</dbReference>
<proteinExistence type="predicted"/>
<accession>A0AAV1CBJ6</accession>
<gene>
    <name evidence="1" type="ORF">OLC1_LOCUS4500</name>
</gene>
<evidence type="ECO:0000313" key="1">
    <source>
        <dbReference type="EMBL" id="CAI9092965.1"/>
    </source>
</evidence>
<dbReference type="AlphaFoldDB" id="A0AAV1CBJ6"/>
<name>A0AAV1CBJ6_OLDCO</name>
<keyword evidence="2" id="KW-1185">Reference proteome</keyword>